<gene>
    <name evidence="3" type="ORF">A2U01_0001514</name>
</gene>
<dbReference type="PANTHER" id="PTHR45717">
    <property type="entry name" value="OS12G0527900 PROTEIN"/>
    <property type="match status" value="1"/>
</dbReference>
<evidence type="ECO:0000313" key="4">
    <source>
        <dbReference type="Proteomes" id="UP000265520"/>
    </source>
</evidence>
<comment type="similarity">
    <text evidence="1">Belongs to the PPR family. P subfamily.</text>
</comment>
<feature type="compositionally biased region" description="Basic and acidic residues" evidence="2">
    <location>
        <begin position="35"/>
        <end position="45"/>
    </location>
</feature>
<dbReference type="AlphaFoldDB" id="A0A392M0F9"/>
<dbReference type="EMBL" id="LXQA010001430">
    <property type="protein sequence ID" value="MCH80741.1"/>
    <property type="molecule type" value="Genomic_DNA"/>
</dbReference>
<dbReference type="PANTHER" id="PTHR45717:SF15">
    <property type="entry name" value="AGL218WP"/>
    <property type="match status" value="1"/>
</dbReference>
<evidence type="ECO:0000256" key="1">
    <source>
        <dbReference type="ARBA" id="ARBA00007626"/>
    </source>
</evidence>
<name>A0A392M0F9_9FABA</name>
<accession>A0A392M0F9</accession>
<protein>
    <submittedName>
        <fullName evidence="3">Pentatricopeptide repeat-containing protein</fullName>
    </submittedName>
</protein>
<evidence type="ECO:0000256" key="2">
    <source>
        <dbReference type="SAM" id="MobiDB-lite"/>
    </source>
</evidence>
<evidence type="ECO:0000313" key="3">
    <source>
        <dbReference type="EMBL" id="MCH80741.1"/>
    </source>
</evidence>
<proteinExistence type="inferred from homology"/>
<dbReference type="GO" id="GO:0005739">
    <property type="term" value="C:mitochondrion"/>
    <property type="evidence" value="ECO:0007669"/>
    <property type="project" value="TreeGrafter"/>
</dbReference>
<organism evidence="3 4">
    <name type="scientific">Trifolium medium</name>
    <dbReference type="NCBI Taxonomy" id="97028"/>
    <lineage>
        <taxon>Eukaryota</taxon>
        <taxon>Viridiplantae</taxon>
        <taxon>Streptophyta</taxon>
        <taxon>Embryophyta</taxon>
        <taxon>Tracheophyta</taxon>
        <taxon>Spermatophyta</taxon>
        <taxon>Magnoliopsida</taxon>
        <taxon>eudicotyledons</taxon>
        <taxon>Gunneridae</taxon>
        <taxon>Pentapetalae</taxon>
        <taxon>rosids</taxon>
        <taxon>fabids</taxon>
        <taxon>Fabales</taxon>
        <taxon>Fabaceae</taxon>
        <taxon>Papilionoideae</taxon>
        <taxon>50 kb inversion clade</taxon>
        <taxon>NPAAA clade</taxon>
        <taxon>Hologalegina</taxon>
        <taxon>IRL clade</taxon>
        <taxon>Trifolieae</taxon>
        <taxon>Trifolium</taxon>
    </lineage>
</organism>
<sequence>MWILRRASLPLRMRGLNMYHSGYGSMGFSVGRHELSSEAGAKDTKDEDDDDLEEEGFSVEETPVGDEGEKLLDYDIELSDDSVSEEFDIEEQHNELELPLWHDEDGVSEVKKFSRRRVESELFKAIMDAPGLSIHTALDKWVEEGKELNREEISLAMVNLRKHKMYERALQEQYAKRGDIHKTEKIFYRMKQAAYAPGLREYQVLIEAYINAKVPAHGIRNRFPIYLIEEIDRSFCKEVVSTDDDATVVS</sequence>
<reference evidence="3 4" key="1">
    <citation type="journal article" date="2018" name="Front. Plant Sci.">
        <title>Red Clover (Trifolium pratense) and Zigzag Clover (T. medium) - A Picture of Genomic Similarities and Differences.</title>
        <authorList>
            <person name="Dluhosova J."/>
            <person name="Istvanek J."/>
            <person name="Nedelnik J."/>
            <person name="Repkova J."/>
        </authorList>
    </citation>
    <scope>NUCLEOTIDE SEQUENCE [LARGE SCALE GENOMIC DNA]</scope>
    <source>
        <strain evidence="4">cv. 10/8</strain>
        <tissue evidence="3">Leaf</tissue>
    </source>
</reference>
<feature type="region of interest" description="Disordered" evidence="2">
    <location>
        <begin position="35"/>
        <end position="64"/>
    </location>
</feature>
<keyword evidence="4" id="KW-1185">Reference proteome</keyword>
<dbReference type="Proteomes" id="UP000265520">
    <property type="component" value="Unassembled WGS sequence"/>
</dbReference>
<feature type="compositionally biased region" description="Acidic residues" evidence="2">
    <location>
        <begin position="46"/>
        <end position="64"/>
    </location>
</feature>
<comment type="caution">
    <text evidence="3">The sequence shown here is derived from an EMBL/GenBank/DDBJ whole genome shotgun (WGS) entry which is preliminary data.</text>
</comment>